<name>A0ABT8JFL4_9BACL</name>
<dbReference type="InterPro" id="IPR007197">
    <property type="entry name" value="rSAM"/>
</dbReference>
<dbReference type="SFLD" id="SFLDG01066">
    <property type="entry name" value="organic_radical-activating_enz"/>
    <property type="match status" value="1"/>
</dbReference>
<evidence type="ECO:0000256" key="5">
    <source>
        <dbReference type="ARBA" id="ARBA00023004"/>
    </source>
</evidence>
<sequence>MMIKIHEITPYSEVNGPGVRTVIHFQGCKFQCPGCFNPKTHSLDGGVSMSLSQIICSIPDTVSDITISGGEPFLQPKALLEMTTKLKRLGYTIVVFSGFYMNEIRNLKYGNDILANIDVLIDGRFDSTAASFQGLHGSDNQTLHFISNRYSYTDFVSRDVEILISTDGSTQITGFPTASLLANFNNN</sequence>
<dbReference type="SUPFAM" id="SSF102114">
    <property type="entry name" value="Radical SAM enzymes"/>
    <property type="match status" value="1"/>
</dbReference>
<evidence type="ECO:0000256" key="1">
    <source>
        <dbReference type="ARBA" id="ARBA00001966"/>
    </source>
</evidence>
<keyword evidence="6" id="KW-0411">Iron-sulfur</keyword>
<evidence type="ECO:0000256" key="7">
    <source>
        <dbReference type="PIRNR" id="PIRNR000368"/>
    </source>
</evidence>
<comment type="cofactor">
    <cofactor evidence="1">
        <name>[4Fe-4S] cluster</name>
        <dbReference type="ChEBI" id="CHEBI:49883"/>
    </cofactor>
</comment>
<keyword evidence="3" id="KW-0949">S-adenosyl-L-methionine</keyword>
<keyword evidence="9" id="KW-1185">Reference proteome</keyword>
<evidence type="ECO:0000256" key="3">
    <source>
        <dbReference type="ARBA" id="ARBA00022691"/>
    </source>
</evidence>
<organism evidence="8 9">
    <name type="scientific">Paenibacillus vandeheii</name>
    <dbReference type="NCBI Taxonomy" id="3035917"/>
    <lineage>
        <taxon>Bacteria</taxon>
        <taxon>Bacillati</taxon>
        <taxon>Bacillota</taxon>
        <taxon>Bacilli</taxon>
        <taxon>Bacillales</taxon>
        <taxon>Paenibacillaceae</taxon>
        <taxon>Paenibacillus</taxon>
    </lineage>
</organism>
<dbReference type="InterPro" id="IPR012837">
    <property type="entry name" value="NrdG"/>
</dbReference>
<evidence type="ECO:0000256" key="4">
    <source>
        <dbReference type="ARBA" id="ARBA00022723"/>
    </source>
</evidence>
<dbReference type="InterPro" id="IPR034457">
    <property type="entry name" value="Organic_radical-activating"/>
</dbReference>
<proteinExistence type="inferred from homology"/>
<dbReference type="PIRSF" id="PIRSF000368">
    <property type="entry name" value="NrdG"/>
    <property type="match status" value="1"/>
</dbReference>
<keyword evidence="5" id="KW-0408">Iron</keyword>
<evidence type="ECO:0000313" key="8">
    <source>
        <dbReference type="EMBL" id="MDN4603880.1"/>
    </source>
</evidence>
<dbReference type="Gene3D" id="3.20.20.70">
    <property type="entry name" value="Aldolase class I"/>
    <property type="match status" value="1"/>
</dbReference>
<dbReference type="Proteomes" id="UP001174205">
    <property type="component" value="Unassembled WGS sequence"/>
</dbReference>
<keyword evidence="2" id="KW-0004">4Fe-4S</keyword>
<dbReference type="SFLD" id="SFLDG01063">
    <property type="entry name" value="activating_enzymes__group_1"/>
    <property type="match status" value="1"/>
</dbReference>
<evidence type="ECO:0000313" key="9">
    <source>
        <dbReference type="Proteomes" id="UP001174205"/>
    </source>
</evidence>
<dbReference type="CDD" id="cd01335">
    <property type="entry name" value="Radical_SAM"/>
    <property type="match status" value="1"/>
</dbReference>
<dbReference type="Pfam" id="PF13353">
    <property type="entry name" value="Fer4_12"/>
    <property type="match status" value="1"/>
</dbReference>
<evidence type="ECO:0000256" key="6">
    <source>
        <dbReference type="ARBA" id="ARBA00023014"/>
    </source>
</evidence>
<dbReference type="InterPro" id="IPR058240">
    <property type="entry name" value="rSAM_sf"/>
</dbReference>
<dbReference type="EC" id="1.97.1.-" evidence="7"/>
<comment type="function">
    <text evidence="7">Activation of anaerobic ribonucleoside-triphosphate reductase under anaerobic conditions by generation of an organic free radical, using S-adenosylmethionine and reduced flavodoxin as cosubstrates to produce 5'-deoxy-adenosine.</text>
</comment>
<evidence type="ECO:0000256" key="2">
    <source>
        <dbReference type="ARBA" id="ARBA00022485"/>
    </source>
</evidence>
<comment type="similarity">
    <text evidence="7">Belongs to the organic radical-activating enzymes family.</text>
</comment>
<dbReference type="SFLD" id="SFLDS00029">
    <property type="entry name" value="Radical_SAM"/>
    <property type="match status" value="1"/>
</dbReference>
<dbReference type="PANTHER" id="PTHR30352">
    <property type="entry name" value="PYRUVATE FORMATE-LYASE-ACTIVATING ENZYME"/>
    <property type="match status" value="1"/>
</dbReference>
<dbReference type="PANTHER" id="PTHR30352:SF2">
    <property type="entry name" value="ANAEROBIC RIBONUCLEOSIDE-TRIPHOSPHATE REDUCTASE-ACTIVATING PROTEIN"/>
    <property type="match status" value="1"/>
</dbReference>
<accession>A0ABT8JFL4</accession>
<gene>
    <name evidence="8" type="ORF">P5G61_21740</name>
</gene>
<dbReference type="InterPro" id="IPR013785">
    <property type="entry name" value="Aldolase_TIM"/>
</dbReference>
<dbReference type="EMBL" id="JAROCD010000011">
    <property type="protein sequence ID" value="MDN4603880.1"/>
    <property type="molecule type" value="Genomic_DNA"/>
</dbReference>
<keyword evidence="7" id="KW-0560">Oxidoreductase</keyword>
<reference evidence="8" key="1">
    <citation type="submission" date="2023-03" db="EMBL/GenBank/DDBJ databases">
        <title>MT1 and MT2 Draft Genomes of Novel Species.</title>
        <authorList>
            <person name="Venkateswaran K."/>
        </authorList>
    </citation>
    <scope>NUCLEOTIDE SEQUENCE</scope>
    <source>
        <strain evidence="8">F6_3S_P_1C</strain>
    </source>
</reference>
<keyword evidence="4" id="KW-0479">Metal-binding</keyword>
<dbReference type="SFLD" id="SFLDF00299">
    <property type="entry name" value="anaerobic_ribonucleoside-triph"/>
    <property type="match status" value="1"/>
</dbReference>
<protein>
    <recommendedName>
        <fullName evidence="7">Anaerobic ribonucleoside-triphosphate reductase-activating protein</fullName>
        <ecNumber evidence="7">1.97.1.-</ecNumber>
    </recommendedName>
</protein>
<comment type="caution">
    <text evidence="8">The sequence shown here is derived from an EMBL/GenBank/DDBJ whole genome shotgun (WGS) entry which is preliminary data.</text>
</comment>
<dbReference type="RefSeq" id="WP_024630860.1">
    <property type="nucleotide sequence ID" value="NZ_JAROCD010000011.1"/>
</dbReference>